<comment type="function">
    <text evidence="6">Methylates ribosomal protein L11.</text>
</comment>
<evidence type="ECO:0000313" key="8">
    <source>
        <dbReference type="Proteomes" id="UP000243884"/>
    </source>
</evidence>
<evidence type="ECO:0000313" key="7">
    <source>
        <dbReference type="EMBL" id="SMC33892.1"/>
    </source>
</evidence>
<dbReference type="InterPro" id="IPR004498">
    <property type="entry name" value="Ribosomal_PrmA_MeTrfase"/>
</dbReference>
<organism evidence="7 8">
    <name type="scientific">Aerococcus suis</name>
    <dbReference type="NCBI Taxonomy" id="371602"/>
    <lineage>
        <taxon>Bacteria</taxon>
        <taxon>Bacillati</taxon>
        <taxon>Bacillota</taxon>
        <taxon>Bacilli</taxon>
        <taxon>Lactobacillales</taxon>
        <taxon>Aerococcaceae</taxon>
        <taxon>Aerococcus</taxon>
    </lineage>
</organism>
<keyword evidence="3 6" id="KW-0489">Methyltransferase</keyword>
<dbReference type="Pfam" id="PF06325">
    <property type="entry name" value="PrmA"/>
    <property type="match status" value="1"/>
</dbReference>
<dbReference type="InterPro" id="IPR029063">
    <property type="entry name" value="SAM-dependent_MTases_sf"/>
</dbReference>
<comment type="subcellular location">
    <subcellularLocation>
        <location evidence="6">Cytoplasm</location>
    </subcellularLocation>
</comment>
<dbReference type="OrthoDB" id="9785995at2"/>
<evidence type="ECO:0000256" key="6">
    <source>
        <dbReference type="HAMAP-Rule" id="MF_00735"/>
    </source>
</evidence>
<protein>
    <recommendedName>
        <fullName evidence="6">Ribosomal protein L11 methyltransferase</fullName>
        <shortName evidence="6">L11 Mtase</shortName>
        <ecNumber evidence="6">2.1.1.-</ecNumber>
    </recommendedName>
</protein>
<reference evidence="8" key="1">
    <citation type="submission" date="2017-04" db="EMBL/GenBank/DDBJ databases">
        <authorList>
            <person name="Varghese N."/>
            <person name="Submissions S."/>
        </authorList>
    </citation>
    <scope>NUCLEOTIDE SEQUENCE [LARGE SCALE GENOMIC DNA]</scope>
    <source>
        <strain evidence="8">DSM 21500</strain>
    </source>
</reference>
<dbReference type="Proteomes" id="UP000243884">
    <property type="component" value="Unassembled WGS sequence"/>
</dbReference>
<dbReference type="SUPFAM" id="SSF53335">
    <property type="entry name" value="S-adenosyl-L-methionine-dependent methyltransferases"/>
    <property type="match status" value="1"/>
</dbReference>
<evidence type="ECO:0000256" key="3">
    <source>
        <dbReference type="ARBA" id="ARBA00022603"/>
    </source>
</evidence>
<keyword evidence="4 6" id="KW-0808">Transferase</keyword>
<dbReference type="PIRSF" id="PIRSF000401">
    <property type="entry name" value="RPL11_MTase"/>
    <property type="match status" value="1"/>
</dbReference>
<dbReference type="NCBIfam" id="TIGR00406">
    <property type="entry name" value="prmA"/>
    <property type="match status" value="1"/>
</dbReference>
<sequence length="323" mass="37038">MEWLELLIEVDDYAEEIVSEYLWLLGSTGVSIKDRSDFENLPDDGFGTVKGEINESQYSQHPIVLGYFDANSAIDGIIYELESYINQYNQVNKEQPITLYRMQSEQIKSQDWENKWKEYYQPIQMTRYMSIIPVWESYTPESKANICIYLDPGMAFGTGSHPTTELMLIFLEVVMKTNDLVIDVGTGSGILAIAAYKLGAKKVWAYEYDHSVIETARENIRINTNSTDIDVIENDKLNGVNRQVNVISANILADILEPLIPQAYDNLVPDGALLLSGIYYDKVDEIKQALINHDFRIEQILQRGEWFAIYARKGRENRCKDTL</sequence>
<dbReference type="HAMAP" id="MF_00735">
    <property type="entry name" value="Methyltr_PrmA"/>
    <property type="match status" value="1"/>
</dbReference>
<keyword evidence="5 6" id="KW-0949">S-adenosyl-L-methionine</keyword>
<evidence type="ECO:0000256" key="1">
    <source>
        <dbReference type="ARBA" id="ARBA00009741"/>
    </source>
</evidence>
<dbReference type="RefSeq" id="WP_084098323.1">
    <property type="nucleotide sequence ID" value="NZ_FWXK01000002.1"/>
</dbReference>
<evidence type="ECO:0000256" key="5">
    <source>
        <dbReference type="ARBA" id="ARBA00022691"/>
    </source>
</evidence>
<comment type="catalytic activity">
    <reaction evidence="6">
        <text>L-lysyl-[protein] + 3 S-adenosyl-L-methionine = N(6),N(6),N(6)-trimethyl-L-lysyl-[protein] + 3 S-adenosyl-L-homocysteine + 3 H(+)</text>
        <dbReference type="Rhea" id="RHEA:54192"/>
        <dbReference type="Rhea" id="RHEA-COMP:9752"/>
        <dbReference type="Rhea" id="RHEA-COMP:13826"/>
        <dbReference type="ChEBI" id="CHEBI:15378"/>
        <dbReference type="ChEBI" id="CHEBI:29969"/>
        <dbReference type="ChEBI" id="CHEBI:57856"/>
        <dbReference type="ChEBI" id="CHEBI:59789"/>
        <dbReference type="ChEBI" id="CHEBI:61961"/>
    </reaction>
</comment>
<dbReference type="STRING" id="371602.SAMN04487984_0572"/>
<dbReference type="EMBL" id="FWXK01000002">
    <property type="protein sequence ID" value="SMC33892.1"/>
    <property type="molecule type" value="Genomic_DNA"/>
</dbReference>
<keyword evidence="7" id="KW-0689">Ribosomal protein</keyword>
<name>A0A1W1YCK4_9LACT</name>
<dbReference type="EC" id="2.1.1.-" evidence="6"/>
<keyword evidence="2 6" id="KW-0963">Cytoplasm</keyword>
<comment type="caution">
    <text evidence="6">Lacks conserved residue(s) required for the propagation of feature annotation.</text>
</comment>
<dbReference type="InterPro" id="IPR050078">
    <property type="entry name" value="Ribosomal_L11_MeTrfase_PrmA"/>
</dbReference>
<gene>
    <name evidence="6" type="primary">prmA</name>
    <name evidence="7" type="ORF">SAMN04487984_0572</name>
</gene>
<proteinExistence type="inferred from homology"/>
<dbReference type="GO" id="GO:0016279">
    <property type="term" value="F:protein-lysine N-methyltransferase activity"/>
    <property type="evidence" value="ECO:0007669"/>
    <property type="project" value="RHEA"/>
</dbReference>
<dbReference type="PANTHER" id="PTHR43648">
    <property type="entry name" value="ELECTRON TRANSFER FLAVOPROTEIN BETA SUBUNIT LYSINE METHYLTRANSFERASE"/>
    <property type="match status" value="1"/>
</dbReference>
<dbReference type="Gene3D" id="3.40.50.150">
    <property type="entry name" value="Vaccinia Virus protein VP39"/>
    <property type="match status" value="1"/>
</dbReference>
<evidence type="ECO:0000256" key="2">
    <source>
        <dbReference type="ARBA" id="ARBA00022490"/>
    </source>
</evidence>
<dbReference type="GO" id="GO:0032259">
    <property type="term" value="P:methylation"/>
    <property type="evidence" value="ECO:0007669"/>
    <property type="project" value="UniProtKB-KW"/>
</dbReference>
<accession>A0A1W1YCK4</accession>
<evidence type="ECO:0000256" key="4">
    <source>
        <dbReference type="ARBA" id="ARBA00022679"/>
    </source>
</evidence>
<dbReference type="GO" id="GO:0005737">
    <property type="term" value="C:cytoplasm"/>
    <property type="evidence" value="ECO:0007669"/>
    <property type="project" value="UniProtKB-SubCell"/>
</dbReference>
<dbReference type="AlphaFoldDB" id="A0A1W1YCK4"/>
<comment type="similarity">
    <text evidence="1 6">Belongs to the methyltransferase superfamily. PrmA family.</text>
</comment>
<keyword evidence="7" id="KW-0687">Ribonucleoprotein</keyword>
<dbReference type="CDD" id="cd02440">
    <property type="entry name" value="AdoMet_MTases"/>
    <property type="match status" value="1"/>
</dbReference>
<dbReference type="PANTHER" id="PTHR43648:SF1">
    <property type="entry name" value="ELECTRON TRANSFER FLAVOPROTEIN BETA SUBUNIT LYSINE METHYLTRANSFERASE"/>
    <property type="match status" value="1"/>
</dbReference>
<keyword evidence="8" id="KW-1185">Reference proteome</keyword>
<dbReference type="GO" id="GO:0005840">
    <property type="term" value="C:ribosome"/>
    <property type="evidence" value="ECO:0007669"/>
    <property type="project" value="UniProtKB-KW"/>
</dbReference>